<comment type="caution">
    <text evidence="3">The sequence shown here is derived from an EMBL/GenBank/DDBJ whole genome shotgun (WGS) entry which is preliminary data.</text>
</comment>
<evidence type="ECO:0000256" key="1">
    <source>
        <dbReference type="ARBA" id="ARBA00008309"/>
    </source>
</evidence>
<evidence type="ECO:0000313" key="3">
    <source>
        <dbReference type="EMBL" id="MBN3285101.1"/>
    </source>
</evidence>
<dbReference type="InterPro" id="IPR022194">
    <property type="entry name" value="DUF3719"/>
</dbReference>
<evidence type="ECO:0000259" key="2">
    <source>
        <dbReference type="Pfam" id="PF12516"/>
    </source>
</evidence>
<name>A0ABS2YFM5_POLSP</name>
<dbReference type="Pfam" id="PF12516">
    <property type="entry name" value="DUF3719"/>
    <property type="match status" value="1"/>
</dbReference>
<reference evidence="3" key="1">
    <citation type="journal article" date="2021" name="Cell">
        <title>Tracing the genetic footprints of vertebrate landing in non-teleost ray-finned fishes.</title>
        <authorList>
            <person name="Bi X."/>
            <person name="Wang K."/>
            <person name="Yang L."/>
            <person name="Pan H."/>
            <person name="Jiang H."/>
            <person name="Wei Q."/>
            <person name="Fang M."/>
            <person name="Yu H."/>
            <person name="Zhu C."/>
            <person name="Cai Y."/>
            <person name="He Y."/>
            <person name="Gan X."/>
            <person name="Zeng H."/>
            <person name="Yu D."/>
            <person name="Zhu Y."/>
            <person name="Jiang H."/>
            <person name="Qiu Q."/>
            <person name="Yang H."/>
            <person name="Zhang Y.E."/>
            <person name="Wang W."/>
            <person name="Zhu M."/>
            <person name="He S."/>
            <person name="Zhang G."/>
        </authorList>
    </citation>
    <scope>NUCLEOTIDE SEQUENCE</scope>
    <source>
        <strain evidence="3">Pddl_001</strain>
    </source>
</reference>
<dbReference type="PANTHER" id="PTHR31997:SF2">
    <property type="entry name" value="PROTEIN FAM149A"/>
    <property type="match status" value="1"/>
</dbReference>
<dbReference type="Proteomes" id="UP001166093">
    <property type="component" value="Unassembled WGS sequence"/>
</dbReference>
<sequence>MLFEGKVSSRTQGLQTECKQWTKRSPHLRILGSQLVLPRDEGFQHIQKRTSSSKIIPSPSFLDSTSDMKELCLLGQKLVATLSPVHSAFGSSETSCSDPSLYSFLEEEVYEVDGKIEEYFAYDTKEICDHDEKYLRMGSSVPTSARNRLGRLQDHSILSSSRMMQTASCKPVAQRKLPVLSSEALRSKTRNVYRDEVLRGTKLDDEGLEFTKIPKKCNHGVPPVSPDACIKDTVTTEMFEDVWRDVVEIIRELIRKQWENELTADHEDIGVTGVSVGISCCGSSNFPEPLHRQQRQLLNHTFIEDEDTQMVNLENTDGKLLPVPASRATVDTFNILPSRGSELRSTSFWSNFIPSQTSRMPCAFHSSLKGVMTIQAKPLQQRHAGLTEKTHCDHDEKYLRMGSSVPTSARNRLGRLQDHSILSSSRMMQTASCKPVAQRKLPVLSLEALRSKTRNVYRDEVLRGTKLNTGADCVSSPSVHTTRKTQLPPINSETLEKNLSVPCNLLCRRRYPHSRGSSAIPESTGRQPLRERLIALEHFSRPNTTHTFRVAMLTSSFVCTKLRILVQGYVTSHAKNSIKTVRSKLHATLKPPRKRND</sequence>
<feature type="domain" description="DUF3719" evidence="2">
    <location>
        <begin position="1"/>
        <end position="53"/>
    </location>
</feature>
<feature type="non-terminal residue" evidence="3">
    <location>
        <position position="1"/>
    </location>
</feature>
<proteinExistence type="inferred from homology"/>
<dbReference type="PANTHER" id="PTHR31997">
    <property type="entry name" value="AGAP003710-PA"/>
    <property type="match status" value="1"/>
</dbReference>
<gene>
    <name evidence="3" type="primary">Fam149a_1</name>
    <name evidence="3" type="ORF">GTO93_0001332</name>
</gene>
<evidence type="ECO:0000313" key="4">
    <source>
        <dbReference type="Proteomes" id="UP001166093"/>
    </source>
</evidence>
<accession>A0ABS2YFM5</accession>
<feature type="non-terminal residue" evidence="3">
    <location>
        <position position="597"/>
    </location>
</feature>
<protein>
    <submittedName>
        <fullName evidence="3">F149A protein</fullName>
    </submittedName>
</protein>
<keyword evidence="4" id="KW-1185">Reference proteome</keyword>
<dbReference type="InterPro" id="IPR039630">
    <property type="entry name" value="FAM149"/>
</dbReference>
<dbReference type="EMBL" id="JAAWVQ010143707">
    <property type="protein sequence ID" value="MBN3285101.1"/>
    <property type="molecule type" value="Genomic_DNA"/>
</dbReference>
<organism evidence="3 4">
    <name type="scientific">Polyodon spathula</name>
    <name type="common">North American paddlefish</name>
    <name type="synonym">Squalus spathula</name>
    <dbReference type="NCBI Taxonomy" id="7913"/>
    <lineage>
        <taxon>Eukaryota</taxon>
        <taxon>Metazoa</taxon>
        <taxon>Chordata</taxon>
        <taxon>Craniata</taxon>
        <taxon>Vertebrata</taxon>
        <taxon>Euteleostomi</taxon>
        <taxon>Actinopterygii</taxon>
        <taxon>Chondrostei</taxon>
        <taxon>Acipenseriformes</taxon>
        <taxon>Polyodontidae</taxon>
        <taxon>Polyodon</taxon>
    </lineage>
</organism>
<comment type="similarity">
    <text evidence="1">Belongs to the FAM149 family.</text>
</comment>